<keyword evidence="3" id="KW-1185">Reference proteome</keyword>
<evidence type="ECO:0000256" key="1">
    <source>
        <dbReference type="ARBA" id="ARBA00011012"/>
    </source>
</evidence>
<gene>
    <name evidence="2" type="ORF">ECPE_LOCUS17848</name>
</gene>
<dbReference type="GO" id="GO:0043539">
    <property type="term" value="F:protein serine/threonine kinase activator activity"/>
    <property type="evidence" value="ECO:0007669"/>
    <property type="project" value="TreeGrafter"/>
</dbReference>
<accession>A0A183BF63</accession>
<dbReference type="PANTHER" id="PTHR10182">
    <property type="entry name" value="CALCIUM-BINDING PROTEIN 39-RELATED"/>
    <property type="match status" value="1"/>
</dbReference>
<dbReference type="InterPro" id="IPR013878">
    <property type="entry name" value="Mo25"/>
</dbReference>
<organism evidence="4">
    <name type="scientific">Echinostoma caproni</name>
    <dbReference type="NCBI Taxonomy" id="27848"/>
    <lineage>
        <taxon>Eukaryota</taxon>
        <taxon>Metazoa</taxon>
        <taxon>Spiralia</taxon>
        <taxon>Lophotrochozoa</taxon>
        <taxon>Platyhelminthes</taxon>
        <taxon>Trematoda</taxon>
        <taxon>Digenea</taxon>
        <taxon>Plagiorchiida</taxon>
        <taxon>Echinostomata</taxon>
        <taxon>Echinostomatoidea</taxon>
        <taxon>Echinostomatidae</taxon>
        <taxon>Echinostoma</taxon>
    </lineage>
</organism>
<dbReference type="OrthoDB" id="609103at2759"/>
<evidence type="ECO:0000313" key="2">
    <source>
        <dbReference type="EMBL" id="VDP95168.1"/>
    </source>
</evidence>
<dbReference type="Pfam" id="PF08569">
    <property type="entry name" value="Mo25"/>
    <property type="match status" value="1"/>
</dbReference>
<dbReference type="InterPro" id="IPR016024">
    <property type="entry name" value="ARM-type_fold"/>
</dbReference>
<comment type="similarity">
    <text evidence="1">Belongs to the Mo25 family.</text>
</comment>
<dbReference type="GO" id="GO:0035556">
    <property type="term" value="P:intracellular signal transduction"/>
    <property type="evidence" value="ECO:0007669"/>
    <property type="project" value="TreeGrafter"/>
</dbReference>
<dbReference type="SUPFAM" id="SSF48371">
    <property type="entry name" value="ARM repeat"/>
    <property type="match status" value="1"/>
</dbReference>
<dbReference type="WBParaSite" id="ECPE_0001789301-mRNA-1">
    <property type="protein sequence ID" value="ECPE_0001789301-mRNA-1"/>
    <property type="gene ID" value="ECPE_0001789301"/>
</dbReference>
<dbReference type="Gene3D" id="1.25.10.10">
    <property type="entry name" value="Leucine-rich Repeat Variant"/>
    <property type="match status" value="1"/>
</dbReference>
<dbReference type="PANTHER" id="PTHR10182:SF9">
    <property type="entry name" value="CALCIUM-BINDING PROTEIN 39-LIKE"/>
    <property type="match status" value="1"/>
</dbReference>
<dbReference type="EMBL" id="UZAN01072117">
    <property type="protein sequence ID" value="VDP95168.1"/>
    <property type="molecule type" value="Genomic_DNA"/>
</dbReference>
<reference evidence="4" key="1">
    <citation type="submission" date="2016-06" db="UniProtKB">
        <authorList>
            <consortium name="WormBaseParasite"/>
        </authorList>
    </citation>
    <scope>IDENTIFICATION</scope>
</reference>
<name>A0A183BF63_9TREM</name>
<sequence>MILFRNQEKLISFLSKFQNERTDDGQFTHEKEYLIKQIRDLKALPNSSSNPALTQVASARPPISFIPTHVIASSACFCCCTRLLGTSFTGSFIHSSFGGLMIDLERDMF</sequence>
<dbReference type="Proteomes" id="UP000272942">
    <property type="component" value="Unassembled WGS sequence"/>
</dbReference>
<evidence type="ECO:0000313" key="3">
    <source>
        <dbReference type="Proteomes" id="UP000272942"/>
    </source>
</evidence>
<evidence type="ECO:0000313" key="4">
    <source>
        <dbReference type="WBParaSite" id="ECPE_0001789301-mRNA-1"/>
    </source>
</evidence>
<protein>
    <submittedName>
        <fullName evidence="2 4">Uncharacterized protein</fullName>
    </submittedName>
</protein>
<dbReference type="InterPro" id="IPR011989">
    <property type="entry name" value="ARM-like"/>
</dbReference>
<dbReference type="AlphaFoldDB" id="A0A183BF63"/>
<proteinExistence type="inferred from homology"/>
<reference evidence="2 3" key="2">
    <citation type="submission" date="2018-11" db="EMBL/GenBank/DDBJ databases">
        <authorList>
            <consortium name="Pathogen Informatics"/>
        </authorList>
    </citation>
    <scope>NUCLEOTIDE SEQUENCE [LARGE SCALE GENOMIC DNA]</scope>
    <source>
        <strain evidence="2 3">Egypt</strain>
    </source>
</reference>